<protein>
    <submittedName>
        <fullName evidence="2">N-acetylmuramoyl-L-alanine amidase</fullName>
    </submittedName>
</protein>
<dbReference type="EMBL" id="CYSR01000011">
    <property type="protein sequence ID" value="CUH99172.1"/>
    <property type="molecule type" value="Genomic_DNA"/>
</dbReference>
<evidence type="ECO:0000313" key="3">
    <source>
        <dbReference type="Proteomes" id="UP000051326"/>
    </source>
</evidence>
<dbReference type="InterPro" id="IPR002508">
    <property type="entry name" value="MurNAc-LAA_cat"/>
</dbReference>
<dbReference type="AlphaFoldDB" id="A0A0P1H8G9"/>
<feature type="domain" description="MurNAc-LAA" evidence="1">
    <location>
        <begin position="69"/>
        <end position="186"/>
    </location>
</feature>
<dbReference type="CDD" id="cd02696">
    <property type="entry name" value="MurNAc-LAA"/>
    <property type="match status" value="1"/>
</dbReference>
<proteinExistence type="predicted"/>
<dbReference type="RefSeq" id="WP_082649473.1">
    <property type="nucleotide sequence ID" value="NZ_CYSR01000011.1"/>
</dbReference>
<dbReference type="SUPFAM" id="SSF53187">
    <property type="entry name" value="Zn-dependent exopeptidases"/>
    <property type="match status" value="1"/>
</dbReference>
<sequence>MTFKLGIVVGHTDAAGGAVGLNLPREYDYHKSVASDMLAFAQSEFSHGGQIALEVRVFFRDGIGVSGAYKQVNNWVGTDASRAATIELHYNAATPAASGTETLSSGSARSLELSKRVHSGLCSLLGRSGQSRGIKVRNRTHKERGWLSLVSGRPPAIITEPAFGSNPSDAALLKEKKFLIGREIIRRSKLYFDEIVGG</sequence>
<dbReference type="Gene3D" id="3.40.630.40">
    <property type="entry name" value="Zn-dependent exopeptidases"/>
    <property type="match status" value="1"/>
</dbReference>
<gene>
    <name evidence="2" type="ORF">PHA8399_01288</name>
</gene>
<evidence type="ECO:0000259" key="1">
    <source>
        <dbReference type="SMART" id="SM00646"/>
    </source>
</evidence>
<dbReference type="STRING" id="1396826.PHA8399_01288"/>
<evidence type="ECO:0000313" key="2">
    <source>
        <dbReference type="EMBL" id="CUH99172.1"/>
    </source>
</evidence>
<dbReference type="GO" id="GO:0008745">
    <property type="term" value="F:N-acetylmuramoyl-L-alanine amidase activity"/>
    <property type="evidence" value="ECO:0007669"/>
    <property type="project" value="InterPro"/>
</dbReference>
<dbReference type="GO" id="GO:0009253">
    <property type="term" value="P:peptidoglycan catabolic process"/>
    <property type="evidence" value="ECO:0007669"/>
    <property type="project" value="InterPro"/>
</dbReference>
<dbReference type="Pfam" id="PF01520">
    <property type="entry name" value="Amidase_3"/>
    <property type="match status" value="1"/>
</dbReference>
<accession>A0A0P1H8G9</accession>
<reference evidence="2 3" key="1">
    <citation type="submission" date="2015-09" db="EMBL/GenBank/DDBJ databases">
        <authorList>
            <consortium name="Swine Surveillance"/>
        </authorList>
    </citation>
    <scope>NUCLEOTIDE SEQUENCE [LARGE SCALE GENOMIC DNA]</scope>
    <source>
        <strain evidence="2 3">CECT 8399</strain>
    </source>
</reference>
<organism evidence="2 3">
    <name type="scientific">Leisingera aquaemixtae</name>
    <dbReference type="NCBI Taxonomy" id="1396826"/>
    <lineage>
        <taxon>Bacteria</taxon>
        <taxon>Pseudomonadati</taxon>
        <taxon>Pseudomonadota</taxon>
        <taxon>Alphaproteobacteria</taxon>
        <taxon>Rhodobacterales</taxon>
        <taxon>Roseobacteraceae</taxon>
        <taxon>Leisingera</taxon>
    </lineage>
</organism>
<name>A0A0P1H8G9_9RHOB</name>
<dbReference type="SMART" id="SM00646">
    <property type="entry name" value="Ami_3"/>
    <property type="match status" value="1"/>
</dbReference>
<dbReference type="Proteomes" id="UP000051326">
    <property type="component" value="Unassembled WGS sequence"/>
</dbReference>